<evidence type="ECO:0000313" key="1">
    <source>
        <dbReference type="EMBL" id="JAE32213.1"/>
    </source>
</evidence>
<sequence>MLCWSNHVIGFSPYLSFQFFCELFPAKPSRL</sequence>
<dbReference type="AlphaFoldDB" id="A0A0A9HH28"/>
<organism evidence="1">
    <name type="scientific">Arundo donax</name>
    <name type="common">Giant reed</name>
    <name type="synonym">Donax arundinaceus</name>
    <dbReference type="NCBI Taxonomy" id="35708"/>
    <lineage>
        <taxon>Eukaryota</taxon>
        <taxon>Viridiplantae</taxon>
        <taxon>Streptophyta</taxon>
        <taxon>Embryophyta</taxon>
        <taxon>Tracheophyta</taxon>
        <taxon>Spermatophyta</taxon>
        <taxon>Magnoliopsida</taxon>
        <taxon>Liliopsida</taxon>
        <taxon>Poales</taxon>
        <taxon>Poaceae</taxon>
        <taxon>PACMAD clade</taxon>
        <taxon>Arundinoideae</taxon>
        <taxon>Arundineae</taxon>
        <taxon>Arundo</taxon>
    </lineage>
</organism>
<proteinExistence type="predicted"/>
<name>A0A0A9HH28_ARUDO</name>
<accession>A0A0A9HH28</accession>
<protein>
    <submittedName>
        <fullName evidence="1">Uncharacterized protein</fullName>
    </submittedName>
</protein>
<reference evidence="1" key="2">
    <citation type="journal article" date="2015" name="Data Brief">
        <title>Shoot transcriptome of the giant reed, Arundo donax.</title>
        <authorList>
            <person name="Barrero R.A."/>
            <person name="Guerrero F.D."/>
            <person name="Moolhuijzen P."/>
            <person name="Goolsby J.A."/>
            <person name="Tidwell J."/>
            <person name="Bellgard S.E."/>
            <person name="Bellgard M.I."/>
        </authorList>
    </citation>
    <scope>NUCLEOTIDE SEQUENCE</scope>
    <source>
        <tissue evidence="1">Shoot tissue taken approximately 20 cm above the soil surface</tissue>
    </source>
</reference>
<dbReference type="EMBL" id="GBRH01165683">
    <property type="protein sequence ID" value="JAE32213.1"/>
    <property type="molecule type" value="Transcribed_RNA"/>
</dbReference>
<reference evidence="1" key="1">
    <citation type="submission" date="2014-09" db="EMBL/GenBank/DDBJ databases">
        <authorList>
            <person name="Magalhaes I.L.F."/>
            <person name="Oliveira U."/>
            <person name="Santos F.R."/>
            <person name="Vidigal T.H.D.A."/>
            <person name="Brescovit A.D."/>
            <person name="Santos A.J."/>
        </authorList>
    </citation>
    <scope>NUCLEOTIDE SEQUENCE</scope>
    <source>
        <tissue evidence="1">Shoot tissue taken approximately 20 cm above the soil surface</tissue>
    </source>
</reference>